<comment type="caution">
    <text evidence="1">The sequence shown here is derived from an EMBL/GenBank/DDBJ whole genome shotgun (WGS) entry which is preliminary data.</text>
</comment>
<reference evidence="1 2" key="1">
    <citation type="submission" date="2011-02" db="EMBL/GenBank/DDBJ databases">
        <authorList>
            <person name="Muzny D."/>
            <person name="Qin X."/>
            <person name="Deng J."/>
            <person name="Jiang H."/>
            <person name="Liu Y."/>
            <person name="Qu J."/>
            <person name="Song X.-Z."/>
            <person name="Zhang L."/>
            <person name="Thornton R."/>
            <person name="Coyle M."/>
            <person name="Francisco L."/>
            <person name="Jackson L."/>
            <person name="Javaid M."/>
            <person name="Korchina V."/>
            <person name="Kovar C."/>
            <person name="Mata R."/>
            <person name="Mathew T."/>
            <person name="Ngo R."/>
            <person name="Nguyen L."/>
            <person name="Nguyen N."/>
            <person name="Okwuonu G."/>
            <person name="Ongeri F."/>
            <person name="Pham C."/>
            <person name="Simmons D."/>
            <person name="Wilczek-Boney K."/>
            <person name="Hale W."/>
            <person name="Jakkamsetti A."/>
            <person name="Pham P."/>
            <person name="Ruth R."/>
            <person name="San Lucas F."/>
            <person name="Warren J."/>
            <person name="Zhang J."/>
            <person name="Zhao Z."/>
            <person name="Zhou C."/>
            <person name="Zhu D."/>
            <person name="Lee S."/>
            <person name="Bess C."/>
            <person name="Blankenburg K."/>
            <person name="Forbes L."/>
            <person name="Fu Q."/>
            <person name="Gubbala S."/>
            <person name="Hirani K."/>
            <person name="Jayaseelan J.C."/>
            <person name="Lara F."/>
            <person name="Munidasa M."/>
            <person name="Palculict T."/>
            <person name="Patil S."/>
            <person name="Pu L.-L."/>
            <person name="Saada N."/>
            <person name="Tang L."/>
            <person name="Weissenberger G."/>
            <person name="Zhu Y."/>
            <person name="Hemphill L."/>
            <person name="Shang Y."/>
            <person name="Youmans B."/>
            <person name="Ayvaz T."/>
            <person name="Ross M."/>
            <person name="Santibanez J."/>
            <person name="Aqrawi P."/>
            <person name="Gross S."/>
            <person name="Joshi V."/>
            <person name="Fowler G."/>
            <person name="Nazareth L."/>
            <person name="Reid J."/>
            <person name="Worley K."/>
            <person name="Petrosino J."/>
            <person name="Highlander S."/>
            <person name="Gibbs R."/>
        </authorList>
    </citation>
    <scope>NUCLEOTIDE SEQUENCE [LARGE SCALE GENOMIC DNA]</scope>
    <source>
        <strain evidence="1 2">ATCC BAA-1200</strain>
    </source>
</reference>
<evidence type="ECO:0000313" key="2">
    <source>
        <dbReference type="Proteomes" id="UP000004105"/>
    </source>
</evidence>
<keyword evidence="2" id="KW-1185">Reference proteome</keyword>
<dbReference type="HOGENOM" id="CLU_3027548_0_0_4"/>
<keyword evidence="1" id="KW-0489">Methyltransferase</keyword>
<dbReference type="Proteomes" id="UP000004105">
    <property type="component" value="Unassembled WGS sequence"/>
</dbReference>
<evidence type="ECO:0000313" key="1">
    <source>
        <dbReference type="EMBL" id="EGF11733.1"/>
    </source>
</evidence>
<organism evidence="1 2">
    <name type="scientific">Neisseria bacilliformis ATCC BAA-1200</name>
    <dbReference type="NCBI Taxonomy" id="888742"/>
    <lineage>
        <taxon>Bacteria</taxon>
        <taxon>Pseudomonadati</taxon>
        <taxon>Pseudomonadota</taxon>
        <taxon>Betaproteobacteria</taxon>
        <taxon>Neisseriales</taxon>
        <taxon>Neisseriaceae</taxon>
        <taxon>Neisseria</taxon>
    </lineage>
</organism>
<protein>
    <submittedName>
        <fullName evidence="1">DNA (Cytosine-5-)-methyltransferase</fullName>
        <ecNumber evidence="1">2.1.1.37</ecNumber>
    </submittedName>
</protein>
<dbReference type="EC" id="2.1.1.37" evidence="1"/>
<name>F2BA15_9NEIS</name>
<dbReference type="EMBL" id="AFAY01000010">
    <property type="protein sequence ID" value="EGF11733.1"/>
    <property type="molecule type" value="Genomic_DNA"/>
</dbReference>
<keyword evidence="1" id="KW-0808">Transferase</keyword>
<accession>F2BA15</accession>
<dbReference type="AlphaFoldDB" id="F2BA15"/>
<dbReference type="GO" id="GO:0032259">
    <property type="term" value="P:methylation"/>
    <property type="evidence" value="ECO:0007669"/>
    <property type="project" value="UniProtKB-KW"/>
</dbReference>
<gene>
    <name evidence="1" type="primary">dcm</name>
    <name evidence="1" type="ORF">HMPREF9123_0542</name>
</gene>
<proteinExistence type="predicted"/>
<sequence>MNIRAGGNRGDCENLQASIIPPIRFANRRGRLKAFAAKGEVLTQVKHSFSPHHLE</sequence>
<dbReference type="GO" id="GO:0003886">
    <property type="term" value="F:DNA (cytosine-5-)-methyltransferase activity"/>
    <property type="evidence" value="ECO:0007669"/>
    <property type="project" value="UniProtKB-EC"/>
</dbReference>